<feature type="domain" description="NAD(P)-binding" evidence="3">
    <location>
        <begin position="418"/>
        <end position="519"/>
    </location>
</feature>
<dbReference type="InterPro" id="IPR013857">
    <property type="entry name" value="NADH-UbQ_OxRdtase-assoc_prot30"/>
</dbReference>
<evidence type="ECO:0000313" key="5">
    <source>
        <dbReference type="Proteomes" id="UP000008141"/>
    </source>
</evidence>
<name>E1Z5W0_CHLVA</name>
<dbReference type="InterPro" id="IPR036291">
    <property type="entry name" value="NAD(P)-bd_dom_sf"/>
</dbReference>
<organism evidence="5">
    <name type="scientific">Chlorella variabilis</name>
    <name type="common">Green alga</name>
    <dbReference type="NCBI Taxonomy" id="554065"/>
    <lineage>
        <taxon>Eukaryota</taxon>
        <taxon>Viridiplantae</taxon>
        <taxon>Chlorophyta</taxon>
        <taxon>core chlorophytes</taxon>
        <taxon>Trebouxiophyceae</taxon>
        <taxon>Chlorellales</taxon>
        <taxon>Chlorellaceae</taxon>
        <taxon>Chlorella clade</taxon>
        <taxon>Chlorella</taxon>
    </lineage>
</organism>
<dbReference type="GeneID" id="17357953"/>
<dbReference type="Proteomes" id="UP000008141">
    <property type="component" value="Unassembled WGS sequence"/>
</dbReference>
<dbReference type="STRING" id="554065.E1Z5W0"/>
<reference evidence="4 5" key="1">
    <citation type="journal article" date="2010" name="Plant Cell">
        <title>The Chlorella variabilis NC64A genome reveals adaptation to photosymbiosis, coevolution with viruses, and cryptic sex.</title>
        <authorList>
            <person name="Blanc G."/>
            <person name="Duncan G."/>
            <person name="Agarkova I."/>
            <person name="Borodovsky M."/>
            <person name="Gurnon J."/>
            <person name="Kuo A."/>
            <person name="Lindquist E."/>
            <person name="Lucas S."/>
            <person name="Pangilinan J."/>
            <person name="Polle J."/>
            <person name="Salamov A."/>
            <person name="Terry A."/>
            <person name="Yamada T."/>
            <person name="Dunigan D.D."/>
            <person name="Grigoriev I.V."/>
            <person name="Claverie J.M."/>
            <person name="Van Etten J.L."/>
        </authorList>
    </citation>
    <scope>NUCLEOTIDE SEQUENCE [LARGE SCALE GENOMIC DNA]</scope>
    <source>
        <strain evidence="4 5">NC64A</strain>
    </source>
</reference>
<dbReference type="PANTHER" id="PTHR15020:SF11">
    <property type="entry name" value="OS06G0360300 PROTEIN"/>
    <property type="match status" value="1"/>
</dbReference>
<dbReference type="KEGG" id="cvr:CHLNCDRAFT_140649"/>
<dbReference type="OMA" id="GVERNAI"/>
<protein>
    <recommendedName>
        <fullName evidence="6">NADH:ubiquinone oxidoreductase intermediate-associated protein 30 domain-containing protein</fullName>
    </recommendedName>
</protein>
<dbReference type="EMBL" id="GL433837">
    <property type="protein sequence ID" value="EFN58544.1"/>
    <property type="molecule type" value="Genomic_DNA"/>
</dbReference>
<dbReference type="InterPro" id="IPR008979">
    <property type="entry name" value="Galactose-bd-like_sf"/>
</dbReference>
<evidence type="ECO:0000256" key="1">
    <source>
        <dbReference type="SAM" id="MobiDB-lite"/>
    </source>
</evidence>
<evidence type="ECO:0000313" key="4">
    <source>
        <dbReference type="EMBL" id="EFN58544.1"/>
    </source>
</evidence>
<dbReference type="InterPro" id="IPR016040">
    <property type="entry name" value="NAD(P)-bd_dom"/>
</dbReference>
<dbReference type="Gene3D" id="2.60.120.430">
    <property type="entry name" value="Galactose-binding lectin"/>
    <property type="match status" value="1"/>
</dbReference>
<feature type="region of interest" description="Disordered" evidence="1">
    <location>
        <begin position="600"/>
        <end position="619"/>
    </location>
</feature>
<dbReference type="Pfam" id="PF08547">
    <property type="entry name" value="CIA30"/>
    <property type="match status" value="1"/>
</dbReference>
<dbReference type="FunCoup" id="E1Z5W0">
    <property type="interactions" value="485"/>
</dbReference>
<dbReference type="Gene3D" id="3.40.50.720">
    <property type="entry name" value="NAD(P)-binding Rossmann-like Domain"/>
    <property type="match status" value="2"/>
</dbReference>
<gene>
    <name evidence="4" type="ORF">CHLNCDRAFT_140649</name>
</gene>
<sequence length="690" mass="72370">MLVSAGLLRAPALLKPRIAASRPVGRRLRHVQASLGDALVQGAISFADVPQEALLAGGAVVLAAIGGIAYAVAQSQEGGTIWQAGRQGGGSGGFGGKLPREDAVLVFGATGRMGRTVVQELLAQGRTVVAAVRSPGRARDVFGKAGLVEGRQPGGAGILFVESGVDITNPDTLSPLMFEGVSQVVTAVGAVFGRTAEGQMGYLDDMTSERVDAAGVANVAAAAAACLDPAERRSEGVVRMRSAEDLQKWQRLDDVIMGGKSSSGLAAAEDGSGAVWTGELIVDGGGFCGARTKPEPLDLSAYDGIALRVKSDGGQTFKLNIKTEAQSEVPEDTYQATFDTNPGGDWTSVFIPWHEFVLVKRARTVPGAPPIDPARIRQFGLVYSRFDFNGFPNPRYRAGKFELAIEGGIRAYRDARPQLLMVSSAGVERNAKVGNDEEARKKDIPIVQLNPGGVLNHKYTGEAAVRASGLAYSVLRPTGLTNESEPGDFLLEAGQGDRISGRISREELSTVVVAALGTPAAAGKTLELRRQESADAAGKKMSQQDKLRLFLGAAEDRLRQRVGLEPFPAPVAPPAPVSEERKKEILSDVRVIKSVAAGRGGRVRDEKDAAQASSITVTSDGREKVAAAAGGAPANVAEARAWIAAWKAKQGGTAEAGGEDVPANVAEAREWIRRWRAATLEKKLPAAAKV</sequence>
<feature type="domain" description="NADH:ubiquinone oxidoreductase intermediate-associated protein 30" evidence="2">
    <location>
        <begin position="240"/>
        <end position="405"/>
    </location>
</feature>
<proteinExistence type="predicted"/>
<evidence type="ECO:0000259" key="2">
    <source>
        <dbReference type="Pfam" id="PF08547"/>
    </source>
</evidence>
<dbReference type="SUPFAM" id="SSF49785">
    <property type="entry name" value="Galactose-binding domain-like"/>
    <property type="match status" value="1"/>
</dbReference>
<evidence type="ECO:0008006" key="6">
    <source>
        <dbReference type="Google" id="ProtNLM"/>
    </source>
</evidence>
<keyword evidence="5" id="KW-1185">Reference proteome</keyword>
<dbReference type="AlphaFoldDB" id="E1Z5W0"/>
<dbReference type="SUPFAM" id="SSF51735">
    <property type="entry name" value="NAD(P)-binding Rossmann-fold domains"/>
    <property type="match status" value="1"/>
</dbReference>
<evidence type="ECO:0000259" key="3">
    <source>
        <dbReference type="Pfam" id="PF13460"/>
    </source>
</evidence>
<dbReference type="RefSeq" id="XP_005850646.1">
    <property type="nucleotide sequence ID" value="XM_005850584.1"/>
</dbReference>
<accession>E1Z5W0</accession>
<dbReference type="OrthoDB" id="426386at2759"/>
<dbReference type="eggNOG" id="KOG1203">
    <property type="taxonomic scope" value="Eukaryota"/>
</dbReference>
<dbReference type="Pfam" id="PF13460">
    <property type="entry name" value="NAD_binding_10"/>
    <property type="match status" value="1"/>
</dbReference>
<dbReference type="PANTHER" id="PTHR15020">
    <property type="entry name" value="FLAVIN REDUCTASE-RELATED"/>
    <property type="match status" value="1"/>
</dbReference>
<dbReference type="InParanoid" id="E1Z5W0"/>